<dbReference type="Pfam" id="PF02800">
    <property type="entry name" value="Gp_dh_C"/>
    <property type="match status" value="1"/>
</dbReference>
<dbReference type="PIRSF" id="PIRSF000149">
    <property type="entry name" value="GAP_DH"/>
    <property type="match status" value="1"/>
</dbReference>
<dbReference type="SMART" id="SM00846">
    <property type="entry name" value="Gp_dh_N"/>
    <property type="match status" value="1"/>
</dbReference>
<feature type="site" description="Activates thiol group during catalysis" evidence="3">
    <location>
        <position position="180"/>
    </location>
</feature>
<feature type="binding site" evidence="2">
    <location>
        <position position="38"/>
    </location>
    <ligand>
        <name>NAD(+)</name>
        <dbReference type="ChEBI" id="CHEBI:57540"/>
    </ligand>
</feature>
<evidence type="ECO:0000313" key="7">
    <source>
        <dbReference type="Proteomes" id="UP000265509"/>
    </source>
</evidence>
<protein>
    <submittedName>
        <fullName evidence="6">Glyceraldehyde-3-phosphate dehydrogenase</fullName>
    </submittedName>
</protein>
<dbReference type="GO" id="GO:0051287">
    <property type="term" value="F:NAD binding"/>
    <property type="evidence" value="ECO:0007669"/>
    <property type="project" value="InterPro"/>
</dbReference>
<evidence type="ECO:0000256" key="1">
    <source>
        <dbReference type="ARBA" id="ARBA00023002"/>
    </source>
</evidence>
<feature type="binding site" evidence="2">
    <location>
        <position position="122"/>
    </location>
    <ligand>
        <name>NAD(+)</name>
        <dbReference type="ChEBI" id="CHEBI:57540"/>
    </ligand>
</feature>
<dbReference type="InterPro" id="IPR020831">
    <property type="entry name" value="GlycerAld/Erythrose_P_DH"/>
</dbReference>
<feature type="binding site" evidence="2">
    <location>
        <position position="316"/>
    </location>
    <ligand>
        <name>NAD(+)</name>
        <dbReference type="ChEBI" id="CHEBI:57540"/>
    </ligand>
</feature>
<dbReference type="OrthoDB" id="9803304at2"/>
<comment type="similarity">
    <text evidence="4">Belongs to the glyceraldehyde-3-phosphate dehydrogenase family.</text>
</comment>
<proteinExistence type="inferred from homology"/>
<dbReference type="RefSeq" id="WP_117953433.1">
    <property type="nucleotide sequence ID" value="NZ_QRAN01000005.1"/>
</dbReference>
<dbReference type="Gene3D" id="3.40.50.720">
    <property type="entry name" value="NAD(P)-binding Rossmann-like Domain"/>
    <property type="match status" value="1"/>
</dbReference>
<dbReference type="EMBL" id="QRAN01000005">
    <property type="protein sequence ID" value="RLQ22662.1"/>
    <property type="molecule type" value="Genomic_DNA"/>
</dbReference>
<dbReference type="InterPro" id="IPR036291">
    <property type="entry name" value="NAD(P)-bd_dom_sf"/>
</dbReference>
<name>A0A3L7E323_9GAMM</name>
<dbReference type="SUPFAM" id="SSF51735">
    <property type="entry name" value="NAD(P)-binding Rossmann-fold domains"/>
    <property type="match status" value="1"/>
</dbReference>
<dbReference type="Pfam" id="PF00044">
    <property type="entry name" value="Gp_dh_N"/>
    <property type="match status" value="1"/>
</dbReference>
<evidence type="ECO:0000256" key="4">
    <source>
        <dbReference type="RuleBase" id="RU000397"/>
    </source>
</evidence>
<reference evidence="6 7" key="1">
    <citation type="submission" date="2018-07" db="EMBL/GenBank/DDBJ databases">
        <title>Halioglobus sp. genome submission.</title>
        <authorList>
            <person name="Ye M.-Q."/>
            <person name="Du Z.-J."/>
        </authorList>
    </citation>
    <scope>NUCLEOTIDE SEQUENCE [LARGE SCALE GENOMIC DNA]</scope>
    <source>
        <strain evidence="6 7">U0301</strain>
    </source>
</reference>
<evidence type="ECO:0000259" key="5">
    <source>
        <dbReference type="SMART" id="SM00846"/>
    </source>
</evidence>
<keyword evidence="2" id="KW-0520">NAD</keyword>
<keyword evidence="1" id="KW-0560">Oxidoreductase</keyword>
<gene>
    <name evidence="6" type="ORF">DWB85_06680</name>
</gene>
<dbReference type="Proteomes" id="UP000265509">
    <property type="component" value="Unassembled WGS sequence"/>
</dbReference>
<dbReference type="PRINTS" id="PR00078">
    <property type="entry name" value="G3PDHDRGNASE"/>
</dbReference>
<dbReference type="InterPro" id="IPR020828">
    <property type="entry name" value="GlycerAld_3-P_DH_NAD(P)-bd"/>
</dbReference>
<keyword evidence="7" id="KW-1185">Reference proteome</keyword>
<dbReference type="AlphaFoldDB" id="A0A3L7E323"/>
<sequence length="340" mass="36946">MTQQQPIKVGIMGFGQTGRQIFELASRSDDVEVVAIADIGKPEILHYLLRSEVGRPERHRLEGNFLVNDRCRARLMEIDRPAEMPWDIFGVDIVIDSTGKYRDRDSMTDHLENGAPRVLLRTLPIDHIDRIIIPGINETSASAGDRMVSAGSATTSALALLLHSLADSFSIECGSMTTIHAFTSDQALQDYAGSDFRRSRSAAKNIIPNSHEASLWLGNILPEFDGKILTSALNVPVQEGCLLDVNLVMTDSAVDAAAVNDAMRAAAASKPGIIGAVEDPIVSSDVIGNPLSLLFDTQGTIKAGNNTIKTLSWYENLGHAARLLDVVRLYSKLDRQQEAA</sequence>
<dbReference type="PANTHER" id="PTHR43148">
    <property type="entry name" value="GLYCERALDEHYDE-3-PHOSPHATE DEHYDROGENASE 2"/>
    <property type="match status" value="1"/>
</dbReference>
<keyword evidence="2" id="KW-0547">Nucleotide-binding</keyword>
<accession>A0A3L7E323</accession>
<dbReference type="SUPFAM" id="SSF55347">
    <property type="entry name" value="Glyceraldehyde-3-phosphate dehydrogenase-like, C-terminal domain"/>
    <property type="match status" value="1"/>
</dbReference>
<feature type="domain" description="Glyceraldehyde 3-phosphate dehydrogenase NAD(P) binding" evidence="5">
    <location>
        <begin position="7"/>
        <end position="153"/>
    </location>
</feature>
<dbReference type="Gene3D" id="3.30.360.10">
    <property type="entry name" value="Dihydrodipicolinate Reductase, domain 2"/>
    <property type="match status" value="1"/>
</dbReference>
<dbReference type="InterPro" id="IPR020829">
    <property type="entry name" value="GlycerAld_3-P_DH_cat"/>
</dbReference>
<dbReference type="GO" id="GO:0016620">
    <property type="term" value="F:oxidoreductase activity, acting on the aldehyde or oxo group of donors, NAD or NADP as acceptor"/>
    <property type="evidence" value="ECO:0007669"/>
    <property type="project" value="InterPro"/>
</dbReference>
<evidence type="ECO:0000256" key="3">
    <source>
        <dbReference type="PIRSR" id="PIRSR000149-4"/>
    </source>
</evidence>
<organism evidence="6 7">
    <name type="scientific">Seongchinamella sediminis</name>
    <dbReference type="NCBI Taxonomy" id="2283635"/>
    <lineage>
        <taxon>Bacteria</taxon>
        <taxon>Pseudomonadati</taxon>
        <taxon>Pseudomonadota</taxon>
        <taxon>Gammaproteobacteria</taxon>
        <taxon>Cellvibrionales</taxon>
        <taxon>Halieaceae</taxon>
        <taxon>Seongchinamella</taxon>
    </lineage>
</organism>
<evidence type="ECO:0000313" key="6">
    <source>
        <dbReference type="EMBL" id="RLQ22662.1"/>
    </source>
</evidence>
<evidence type="ECO:0000256" key="2">
    <source>
        <dbReference type="PIRSR" id="PIRSR000149-3"/>
    </source>
</evidence>
<comment type="caution">
    <text evidence="6">The sequence shown here is derived from an EMBL/GenBank/DDBJ whole genome shotgun (WGS) entry which is preliminary data.</text>
</comment>